<feature type="transmembrane region" description="Helical" evidence="1">
    <location>
        <begin position="79"/>
        <end position="98"/>
    </location>
</feature>
<evidence type="ECO:0000313" key="3">
    <source>
        <dbReference type="EMBL" id="GAA2125857.1"/>
    </source>
</evidence>
<evidence type="ECO:0000256" key="1">
    <source>
        <dbReference type="SAM" id="Phobius"/>
    </source>
</evidence>
<dbReference type="Proteomes" id="UP001500575">
    <property type="component" value="Unassembled WGS sequence"/>
</dbReference>
<keyword evidence="1" id="KW-0812">Transmembrane</keyword>
<evidence type="ECO:0000313" key="4">
    <source>
        <dbReference type="Proteomes" id="UP001500575"/>
    </source>
</evidence>
<feature type="transmembrane region" description="Helical" evidence="1">
    <location>
        <begin position="175"/>
        <end position="196"/>
    </location>
</feature>
<evidence type="ECO:0000259" key="2">
    <source>
        <dbReference type="Pfam" id="PF07786"/>
    </source>
</evidence>
<sequence>MTAPTGSARLVGVDVARCLALLGMMATHLLLETDLDGSISAAQWLAGGRASALFAVLAGVSIALMTGGREPARGRERRARAAGLVVRAGLIAFLGLVLGEAGSGLAVILTYYGLLFVLALPFLALRAPALLSLGAVWVVVGPLLNTVVRDHLPFRGAESPRFDQLTDPGRLLGELLFTGYYPVLPWLAYLLVGMGLGRLDLRVRRVQATIAVAGAILAVVATQLSHWLTAQPRVQAALLGGPGDIDLLLAEIQLGMFGTTPKGGSWAWMLVVAPHSSTPFDLAQTIGSAALVIGTCLLLVGLVSSWEVGLRFVQVFFGAGAMTLSLYTLHVFMRTPEIPPAEEPDAYLWHVLVVLGTGAVFAAGRHKGPLEWVVAQVSGSVTRRVRSRAAS</sequence>
<keyword evidence="1" id="KW-0472">Membrane</keyword>
<feature type="transmembrane region" description="Helical" evidence="1">
    <location>
        <begin position="50"/>
        <end position="67"/>
    </location>
</feature>
<reference evidence="4" key="1">
    <citation type="journal article" date="2019" name="Int. J. Syst. Evol. Microbiol.">
        <title>The Global Catalogue of Microorganisms (GCM) 10K type strain sequencing project: providing services to taxonomists for standard genome sequencing and annotation.</title>
        <authorList>
            <consortium name="The Broad Institute Genomics Platform"/>
            <consortium name="The Broad Institute Genome Sequencing Center for Infectious Disease"/>
            <person name="Wu L."/>
            <person name="Ma J."/>
        </authorList>
    </citation>
    <scope>NUCLEOTIDE SEQUENCE [LARGE SCALE GENOMIC DNA]</scope>
    <source>
        <strain evidence="4">JCM 16021</strain>
    </source>
</reference>
<feature type="transmembrane region" description="Helical" evidence="1">
    <location>
        <begin position="315"/>
        <end position="334"/>
    </location>
</feature>
<keyword evidence="4" id="KW-1185">Reference proteome</keyword>
<feature type="domain" description="Heparan-alpha-glucosaminide N-acetyltransferase catalytic" evidence="2">
    <location>
        <begin position="9"/>
        <end position="228"/>
    </location>
</feature>
<proteinExistence type="predicted"/>
<feature type="transmembrane region" description="Helical" evidence="1">
    <location>
        <begin position="208"/>
        <end position="228"/>
    </location>
</feature>
<dbReference type="Pfam" id="PF07786">
    <property type="entry name" value="HGSNAT_cat"/>
    <property type="match status" value="1"/>
</dbReference>
<accession>A0ABP5K1L2</accession>
<name>A0ABP5K1L2_9ACTN</name>
<dbReference type="RefSeq" id="WP_344303956.1">
    <property type="nucleotide sequence ID" value="NZ_BAAAQQ010000011.1"/>
</dbReference>
<organism evidence="3 4">
    <name type="scientific">Nocardioides bigeumensis</name>
    <dbReference type="NCBI Taxonomy" id="433657"/>
    <lineage>
        <taxon>Bacteria</taxon>
        <taxon>Bacillati</taxon>
        <taxon>Actinomycetota</taxon>
        <taxon>Actinomycetes</taxon>
        <taxon>Propionibacteriales</taxon>
        <taxon>Nocardioidaceae</taxon>
        <taxon>Nocardioides</taxon>
    </lineage>
</organism>
<protein>
    <submittedName>
        <fullName evidence="3">Heparan-alpha-glucosaminide N-acetyltransferase domain-containing protein</fullName>
    </submittedName>
</protein>
<feature type="transmembrane region" description="Helical" evidence="1">
    <location>
        <begin position="12"/>
        <end position="30"/>
    </location>
</feature>
<keyword evidence="1" id="KW-1133">Transmembrane helix</keyword>
<feature type="transmembrane region" description="Helical" evidence="1">
    <location>
        <begin position="282"/>
        <end position="303"/>
    </location>
</feature>
<gene>
    <name evidence="3" type="ORF">GCM10009843_23960</name>
</gene>
<feature type="transmembrane region" description="Helical" evidence="1">
    <location>
        <begin position="130"/>
        <end position="148"/>
    </location>
</feature>
<dbReference type="InterPro" id="IPR012429">
    <property type="entry name" value="HGSNAT_cat"/>
</dbReference>
<dbReference type="EMBL" id="BAAAQQ010000011">
    <property type="protein sequence ID" value="GAA2125857.1"/>
    <property type="molecule type" value="Genomic_DNA"/>
</dbReference>
<feature type="transmembrane region" description="Helical" evidence="1">
    <location>
        <begin position="346"/>
        <end position="364"/>
    </location>
</feature>
<comment type="caution">
    <text evidence="3">The sequence shown here is derived from an EMBL/GenBank/DDBJ whole genome shotgun (WGS) entry which is preliminary data.</text>
</comment>
<feature type="transmembrane region" description="Helical" evidence="1">
    <location>
        <begin position="104"/>
        <end position="123"/>
    </location>
</feature>